<name>A0A7H8R7H4_TALRU</name>
<reference evidence="2" key="1">
    <citation type="submission" date="2020-06" db="EMBL/GenBank/DDBJ databases">
        <title>A chromosome-scale genome assembly of Talaromyces rugulosus W13939.</title>
        <authorList>
            <person name="Wang B."/>
            <person name="Guo L."/>
            <person name="Ye K."/>
            <person name="Wang L."/>
        </authorList>
    </citation>
    <scope>NUCLEOTIDE SEQUENCE [LARGE SCALE GENOMIC DNA]</scope>
    <source>
        <strain evidence="2">W13939</strain>
    </source>
</reference>
<keyword evidence="2" id="KW-1185">Reference proteome</keyword>
<proteinExistence type="predicted"/>
<protein>
    <submittedName>
        <fullName evidence="1">Uncharacterized protein</fullName>
    </submittedName>
</protein>
<accession>A0A7H8R7H4</accession>
<dbReference type="Proteomes" id="UP000509510">
    <property type="component" value="Chromosome V"/>
</dbReference>
<evidence type="ECO:0000313" key="2">
    <source>
        <dbReference type="Proteomes" id="UP000509510"/>
    </source>
</evidence>
<sequence>MFGIVSDVIAGIGLVKDLKDAASDCSRASDEYNSLVSIIRDLEPLLHCPSLQLEEADPKDLQLYHKVVINIDQSAKNFMSKIEQFDKKLSFDSPGFAKRMSVAFRRMEWSSAKSLVEELKTNLILHNTILMGIGQRITLKMENDRLALQKQQQCQPCGAQNRASMHIPHTSSHPDPTIEHEEASHIMRLEPYYDSNEVHNSLAQSTTNIQERYSLDQQLLRHSLLQMT</sequence>
<dbReference type="OrthoDB" id="3045089at2759"/>
<dbReference type="EMBL" id="CP055902">
    <property type="protein sequence ID" value="QKX62330.1"/>
    <property type="molecule type" value="Genomic_DNA"/>
</dbReference>
<organism evidence="1 2">
    <name type="scientific">Talaromyces rugulosus</name>
    <name type="common">Penicillium rugulosum</name>
    <dbReference type="NCBI Taxonomy" id="121627"/>
    <lineage>
        <taxon>Eukaryota</taxon>
        <taxon>Fungi</taxon>
        <taxon>Dikarya</taxon>
        <taxon>Ascomycota</taxon>
        <taxon>Pezizomycotina</taxon>
        <taxon>Eurotiomycetes</taxon>
        <taxon>Eurotiomycetidae</taxon>
        <taxon>Eurotiales</taxon>
        <taxon>Trichocomaceae</taxon>
        <taxon>Talaromyces</taxon>
        <taxon>Talaromyces sect. Islandici</taxon>
    </lineage>
</organism>
<evidence type="ECO:0000313" key="1">
    <source>
        <dbReference type="EMBL" id="QKX62330.1"/>
    </source>
</evidence>
<dbReference type="AlphaFoldDB" id="A0A7H8R7H4"/>
<dbReference type="RefSeq" id="XP_035348504.1">
    <property type="nucleotide sequence ID" value="XM_035492611.1"/>
</dbReference>
<gene>
    <name evidence="1" type="ORF">TRUGW13939_09489</name>
</gene>
<dbReference type="KEGG" id="trg:TRUGW13939_09489"/>
<dbReference type="GeneID" id="55996972"/>